<reference evidence="1 2" key="1">
    <citation type="journal article" date="2009" name="PLoS ONE">
        <title>Methylobacterium genome sequences: a reference blueprint to investigate microbial metabolism of C1 compounds from natural and industrial sources.</title>
        <authorList>
            <person name="Vuilleumier S."/>
            <person name="Chistoserdova L."/>
            <person name="Lee M.-C."/>
            <person name="Bringel F."/>
            <person name="Lajus A."/>
            <person name="Zhou Y."/>
            <person name="Gourion B."/>
            <person name="Barbe V."/>
            <person name="Chang J."/>
            <person name="Cruveiller S."/>
            <person name="Dossat C."/>
            <person name="Gillett W."/>
            <person name="Gruffaz C."/>
            <person name="Haugen E."/>
            <person name="Hourcade E."/>
            <person name="Levy R."/>
            <person name="Mangenot S."/>
            <person name="Muller E."/>
            <person name="Nadalig T."/>
            <person name="Pagni M."/>
            <person name="Penny C."/>
            <person name="Peyraud R."/>
            <person name="Robinson D.G."/>
            <person name="Roche D."/>
            <person name="Rouy Z."/>
            <person name="Saenampechek C."/>
            <person name="Salvignol G."/>
            <person name="Vallenet D."/>
            <person name="Wu Z."/>
            <person name="Marx C.J."/>
            <person name="Vorholt J.A."/>
            <person name="Olson M.V."/>
            <person name="Kaul R."/>
            <person name="Weissenbach J."/>
            <person name="Medigue C."/>
            <person name="Lidstrom M.E."/>
        </authorList>
    </citation>
    <scope>NUCLEOTIDE SEQUENCE [LARGE SCALE GENOMIC DNA]</scope>
    <source>
        <strain evidence="2">ATCC 14718 / DSM 1338 / JCM 2805 / NCIMB 9133 / AM1</strain>
    </source>
</reference>
<keyword evidence="2" id="KW-1185">Reference proteome</keyword>
<evidence type="ECO:0000313" key="1">
    <source>
        <dbReference type="EMBL" id="ACS40519.1"/>
    </source>
</evidence>
<dbReference type="PANTHER" id="PTHR43431">
    <property type="entry name" value="OXIDOREDUCTASE, SHORT CHAIN DEHYDROGENASE/REDUCTASE FAMILY (AFU_ORTHOLOGUE AFUA_5G14000)"/>
    <property type="match status" value="1"/>
</dbReference>
<dbReference type="AlphaFoldDB" id="C5ATJ5"/>
<dbReference type="OrthoDB" id="658698at2"/>
<dbReference type="Proteomes" id="UP000009081">
    <property type="component" value="Chromosome"/>
</dbReference>
<dbReference type="STRING" id="272630.MexAM1_META1p2759"/>
<name>C5ATJ5_METEA</name>
<protein>
    <submittedName>
        <fullName evidence="1">Short chain alcohol dehydrogenase</fullName>
    </submittedName>
</protein>
<organism evidence="1 2">
    <name type="scientific">Methylorubrum extorquens (strain ATCC 14718 / DSM 1338 / JCM 2805 / NCIMB 9133 / AM1)</name>
    <name type="common">Methylobacterium extorquens</name>
    <dbReference type="NCBI Taxonomy" id="272630"/>
    <lineage>
        <taxon>Bacteria</taxon>
        <taxon>Pseudomonadati</taxon>
        <taxon>Pseudomonadota</taxon>
        <taxon>Alphaproteobacteria</taxon>
        <taxon>Hyphomicrobiales</taxon>
        <taxon>Methylobacteriaceae</taxon>
        <taxon>Methylorubrum</taxon>
    </lineage>
</organism>
<dbReference type="HOGENOM" id="CLU_010194_17_2_5"/>
<dbReference type="InterPro" id="IPR002347">
    <property type="entry name" value="SDR_fam"/>
</dbReference>
<sequence length="236" mass="24375">MSKVIALFGAGSGLGTAVARRFGREGYAVALVARRAGPLGALVDTLKSEGIDAAAFPADLSDTDGIPGVVEAMRTRFEAVDAAYYSPASTESFLPASDMTVAMMRERTELLFHGLVAVVNEVLPEMRGRGSGAILAGFGGTAAKGLPYMSGPAPAQAAARNYLYSLHGEVAGAGVHVGMVTVSGVITGSDYHREMEKGSHDAPADLEIPVVDAGHLADRLWRSANGIGQLETAFPA</sequence>
<dbReference type="KEGG" id="mea:Mex_1p2759"/>
<dbReference type="Gene3D" id="3.40.50.720">
    <property type="entry name" value="NAD(P)-binding Rossmann-like Domain"/>
    <property type="match status" value="1"/>
</dbReference>
<dbReference type="SUPFAM" id="SSF51735">
    <property type="entry name" value="NAD(P)-binding Rossmann-fold domains"/>
    <property type="match status" value="1"/>
</dbReference>
<gene>
    <name evidence="1" type="ordered locus">MexAM1_META1p2759</name>
</gene>
<dbReference type="eggNOG" id="COG0300">
    <property type="taxonomic scope" value="Bacteria"/>
</dbReference>
<dbReference type="RefSeq" id="WP_012753034.1">
    <property type="nucleotide sequence ID" value="NC_012808.1"/>
</dbReference>
<proteinExistence type="predicted"/>
<accession>C5ATJ5</accession>
<dbReference type="PANTHER" id="PTHR43431:SF7">
    <property type="entry name" value="OXIDOREDUCTASE, SHORT CHAIN DEHYDROGENASE_REDUCTASE FAMILY (AFU_ORTHOLOGUE AFUA_5G14000)"/>
    <property type="match status" value="1"/>
</dbReference>
<dbReference type="EMBL" id="CP001510">
    <property type="protein sequence ID" value="ACS40519.1"/>
    <property type="molecule type" value="Genomic_DNA"/>
</dbReference>
<dbReference type="InterPro" id="IPR036291">
    <property type="entry name" value="NAD(P)-bd_dom_sf"/>
</dbReference>
<dbReference type="Pfam" id="PF00106">
    <property type="entry name" value="adh_short"/>
    <property type="match status" value="1"/>
</dbReference>
<evidence type="ECO:0000313" key="2">
    <source>
        <dbReference type="Proteomes" id="UP000009081"/>
    </source>
</evidence>